<feature type="region of interest" description="Disordered" evidence="5">
    <location>
        <begin position="76"/>
        <end position="108"/>
    </location>
</feature>
<evidence type="ECO:0000313" key="7">
    <source>
        <dbReference type="Proteomes" id="UP000886885"/>
    </source>
</evidence>
<evidence type="ECO:0000256" key="2">
    <source>
        <dbReference type="ARBA" id="ARBA00022679"/>
    </source>
</evidence>
<comment type="subcellular location">
    <subcellularLocation>
        <location evidence="4">Membrane</location>
        <topology evidence="4">Single-pass type II membrane protein</topology>
    </subcellularLocation>
</comment>
<gene>
    <name evidence="6" type="ORF">POTOM_029419</name>
</gene>
<name>A0A8X8CT15_POPTO</name>
<keyword evidence="3 4" id="KW-0325">Glycoprotein</keyword>
<organism evidence="6 7">
    <name type="scientific">Populus tomentosa</name>
    <name type="common">Chinese white poplar</name>
    <dbReference type="NCBI Taxonomy" id="118781"/>
    <lineage>
        <taxon>Eukaryota</taxon>
        <taxon>Viridiplantae</taxon>
        <taxon>Streptophyta</taxon>
        <taxon>Embryophyta</taxon>
        <taxon>Tracheophyta</taxon>
        <taxon>Spermatophyta</taxon>
        <taxon>Magnoliopsida</taxon>
        <taxon>eudicotyledons</taxon>
        <taxon>Gunneridae</taxon>
        <taxon>Pentapetalae</taxon>
        <taxon>rosids</taxon>
        <taxon>fabids</taxon>
        <taxon>Malpighiales</taxon>
        <taxon>Salicaceae</taxon>
        <taxon>Saliceae</taxon>
        <taxon>Populus</taxon>
    </lineage>
</organism>
<sequence>MKPLTNTDLIKTPLILKITAFTLISITFFYLGKHWSNGGYQQLLFFSTPQNSISISPNNDRSFIITPLVSLNQSDQPLTDQATTISPPPDESPLPDPNRTSGIIDSDGKMSDDFEAGEFDPDIAENWGNGSEIESGSKDIRFRAERYELCPVSMREYIPCLDNVKAIQRLKSTEKGERFERHCPEKGNELNCLVPPPKGYRPPIPWPQSRGEVLESNWVWYSNVPHSRLVEDKGGQNWISKAKDKFTFPGGGTQFIHGADKYLDQISEMVPDIAFGLLYALALHSSDYVKFSHSLAVLFLPRPIVYILFFIFKHYDEDGILLLEVNRMLRAGGYFAWAAQPVYKHEQVLEEQWEEMLNLTTRLCWELVKKEGYIAIWRKPLNNSCYLSRDTGAKPHLCDSDDDTDNVWYVDLKACISRLPENGYGANVSMWPSRLHTPPDRLQSIQYESFIARKELLKAENKFWSETIAGYVRAWHWKKFKLRNVMDMKAGFGGFAAALIEQEFDCWVLNVVPVSGSNTLPVLYDRGLLGVMHDWCEPFDTYPRTYDLLHAAGLFSVERKRCNMSTIMLEMDRMLRPGGRAYIRDSLDVMDELQQIARVMGWEATVRDTSEGPHASYRILTCDKRLLRP</sequence>
<dbReference type="PANTHER" id="PTHR10108:SF979">
    <property type="entry name" value="METHYLTRANSFERASE PMT11-RELATED"/>
    <property type="match status" value="1"/>
</dbReference>
<proteinExistence type="inferred from homology"/>
<evidence type="ECO:0000256" key="1">
    <source>
        <dbReference type="ARBA" id="ARBA00022603"/>
    </source>
</evidence>
<dbReference type="GO" id="GO:0032259">
    <property type="term" value="P:methylation"/>
    <property type="evidence" value="ECO:0007669"/>
    <property type="project" value="UniProtKB-KW"/>
</dbReference>
<dbReference type="InterPro" id="IPR004159">
    <property type="entry name" value="Put_SAM_MeTrfase"/>
</dbReference>
<dbReference type="EC" id="2.1.1.-" evidence="4"/>
<dbReference type="OrthoDB" id="2013972at2759"/>
<keyword evidence="4" id="KW-0472">Membrane</keyword>
<dbReference type="EMBL" id="JAAWWB010000015">
    <property type="protein sequence ID" value="KAG6765380.1"/>
    <property type="molecule type" value="Genomic_DNA"/>
</dbReference>
<dbReference type="Pfam" id="PF03141">
    <property type="entry name" value="Methyltransf_29"/>
    <property type="match status" value="2"/>
</dbReference>
<feature type="compositionally biased region" description="Polar residues" evidence="5">
    <location>
        <begin position="76"/>
        <end position="85"/>
    </location>
</feature>
<comment type="caution">
    <text evidence="6">The sequence shown here is derived from an EMBL/GenBank/DDBJ whole genome shotgun (WGS) entry which is preliminary data.</text>
</comment>
<evidence type="ECO:0000256" key="5">
    <source>
        <dbReference type="SAM" id="MobiDB-lite"/>
    </source>
</evidence>
<dbReference type="GO" id="GO:0005802">
    <property type="term" value="C:trans-Golgi network"/>
    <property type="evidence" value="ECO:0007669"/>
    <property type="project" value="TreeGrafter"/>
</dbReference>
<dbReference type="Proteomes" id="UP000886885">
    <property type="component" value="Chromosome 8A"/>
</dbReference>
<keyword evidence="4" id="KW-1133">Transmembrane helix</keyword>
<keyword evidence="7" id="KW-1185">Reference proteome</keyword>
<evidence type="ECO:0000256" key="4">
    <source>
        <dbReference type="RuleBase" id="RU366043"/>
    </source>
</evidence>
<reference evidence="6" key="1">
    <citation type="journal article" date="2020" name="bioRxiv">
        <title>Hybrid origin of Populus tomentosa Carr. identified through genome sequencing and phylogenomic analysis.</title>
        <authorList>
            <person name="An X."/>
            <person name="Gao K."/>
            <person name="Chen Z."/>
            <person name="Li J."/>
            <person name="Yang X."/>
            <person name="Yang X."/>
            <person name="Zhou J."/>
            <person name="Guo T."/>
            <person name="Zhao T."/>
            <person name="Huang S."/>
            <person name="Miao D."/>
            <person name="Khan W.U."/>
            <person name="Rao P."/>
            <person name="Ye M."/>
            <person name="Lei B."/>
            <person name="Liao W."/>
            <person name="Wang J."/>
            <person name="Ji L."/>
            <person name="Li Y."/>
            <person name="Guo B."/>
            <person name="Mustafa N.S."/>
            <person name="Li S."/>
            <person name="Yun Q."/>
            <person name="Keller S.R."/>
            <person name="Mao J."/>
            <person name="Zhang R."/>
            <person name="Strauss S.H."/>
        </authorList>
    </citation>
    <scope>NUCLEOTIDE SEQUENCE</scope>
    <source>
        <strain evidence="6">GM15</strain>
        <tissue evidence="6">Leaf</tissue>
    </source>
</reference>
<dbReference type="PANTHER" id="PTHR10108">
    <property type="entry name" value="SAM-DEPENDENT METHYLTRANSFERASE"/>
    <property type="match status" value="1"/>
</dbReference>
<dbReference type="AlphaFoldDB" id="A0A8X8CT15"/>
<keyword evidence="4" id="KW-0812">Transmembrane</keyword>
<keyword evidence="1 4" id="KW-0489">Methyltransferase</keyword>
<protein>
    <recommendedName>
        <fullName evidence="4">Methyltransferase</fullName>
        <ecNumber evidence="4">2.1.1.-</ecNumber>
    </recommendedName>
</protein>
<comment type="similarity">
    <text evidence="4">Belongs to the methyltransferase superfamily.</text>
</comment>
<accession>A0A8X8CT15</accession>
<dbReference type="GO" id="GO:0005768">
    <property type="term" value="C:endosome"/>
    <property type="evidence" value="ECO:0007669"/>
    <property type="project" value="TreeGrafter"/>
</dbReference>
<dbReference type="GO" id="GO:0016020">
    <property type="term" value="C:membrane"/>
    <property type="evidence" value="ECO:0007669"/>
    <property type="project" value="UniProtKB-SubCell"/>
</dbReference>
<keyword evidence="2 4" id="KW-0808">Transferase</keyword>
<keyword evidence="4" id="KW-0735">Signal-anchor</keyword>
<dbReference type="GO" id="GO:0008168">
    <property type="term" value="F:methyltransferase activity"/>
    <property type="evidence" value="ECO:0007669"/>
    <property type="project" value="UniProtKB-UniRule"/>
</dbReference>
<evidence type="ECO:0000256" key="3">
    <source>
        <dbReference type="ARBA" id="ARBA00023180"/>
    </source>
</evidence>
<evidence type="ECO:0000313" key="6">
    <source>
        <dbReference type="EMBL" id="KAG6765380.1"/>
    </source>
</evidence>
<feature type="compositionally biased region" description="Pro residues" evidence="5">
    <location>
        <begin position="86"/>
        <end position="96"/>
    </location>
</feature>
<feature type="transmembrane region" description="Helical" evidence="4">
    <location>
        <begin position="14"/>
        <end position="32"/>
    </location>
</feature>